<gene>
    <name evidence="1" type="ORF">BD410DRAFT_788100</name>
</gene>
<dbReference type="AlphaFoldDB" id="A0A4Y7Q6D4"/>
<proteinExistence type="predicted"/>
<dbReference type="VEuPathDB" id="FungiDB:BD410DRAFT_788100"/>
<name>A0A4Y7Q6D4_9AGAM</name>
<accession>A0A4Y7Q6D4</accession>
<keyword evidence="2" id="KW-1185">Reference proteome</keyword>
<protein>
    <submittedName>
        <fullName evidence="1">Uncharacterized protein</fullName>
    </submittedName>
</protein>
<sequence length="166" mass="19201">MYGGNLEENSGDVDIPINEYTAIINEPALFVPTIAYQSNWGPPDFSDFSVEFLDASAKAIRKILHCRVHATWPWSENLPIILDAQHISAVRKLRYSFVWGNSLTRRQRISGIFSTWTTVTMCVYLRVGSYHPVIDLYAVVCRLMYTRNYSSMTRIFFYMVCFNCVF</sequence>
<reference evidence="1 2" key="1">
    <citation type="submission" date="2018-06" db="EMBL/GenBank/DDBJ databases">
        <title>A transcriptomic atlas of mushroom development highlights an independent origin of complex multicellularity.</title>
        <authorList>
            <consortium name="DOE Joint Genome Institute"/>
            <person name="Krizsan K."/>
            <person name="Almasi E."/>
            <person name="Merenyi Z."/>
            <person name="Sahu N."/>
            <person name="Viragh M."/>
            <person name="Koszo T."/>
            <person name="Mondo S."/>
            <person name="Kiss B."/>
            <person name="Balint B."/>
            <person name="Kues U."/>
            <person name="Barry K."/>
            <person name="Hegedus J.C."/>
            <person name="Henrissat B."/>
            <person name="Johnson J."/>
            <person name="Lipzen A."/>
            <person name="Ohm R."/>
            <person name="Nagy I."/>
            <person name="Pangilinan J."/>
            <person name="Yan J."/>
            <person name="Xiong Y."/>
            <person name="Grigoriev I.V."/>
            <person name="Hibbett D.S."/>
            <person name="Nagy L.G."/>
        </authorList>
    </citation>
    <scope>NUCLEOTIDE SEQUENCE [LARGE SCALE GENOMIC DNA]</scope>
    <source>
        <strain evidence="1 2">SZMC22713</strain>
    </source>
</reference>
<dbReference type="Proteomes" id="UP000294933">
    <property type="component" value="Unassembled WGS sequence"/>
</dbReference>
<evidence type="ECO:0000313" key="2">
    <source>
        <dbReference type="Proteomes" id="UP000294933"/>
    </source>
</evidence>
<organism evidence="1 2">
    <name type="scientific">Rickenella mellea</name>
    <dbReference type="NCBI Taxonomy" id="50990"/>
    <lineage>
        <taxon>Eukaryota</taxon>
        <taxon>Fungi</taxon>
        <taxon>Dikarya</taxon>
        <taxon>Basidiomycota</taxon>
        <taxon>Agaricomycotina</taxon>
        <taxon>Agaricomycetes</taxon>
        <taxon>Hymenochaetales</taxon>
        <taxon>Rickenellaceae</taxon>
        <taxon>Rickenella</taxon>
    </lineage>
</organism>
<evidence type="ECO:0000313" key="1">
    <source>
        <dbReference type="EMBL" id="TDL22778.1"/>
    </source>
</evidence>
<dbReference type="EMBL" id="ML170173">
    <property type="protein sequence ID" value="TDL22778.1"/>
    <property type="molecule type" value="Genomic_DNA"/>
</dbReference>